<keyword evidence="3" id="KW-0520">NAD</keyword>
<evidence type="ECO:0000256" key="1">
    <source>
        <dbReference type="ARBA" id="ARBA00010928"/>
    </source>
</evidence>
<dbReference type="Gene3D" id="3.40.50.720">
    <property type="entry name" value="NAD(P)-binding Rossmann-like Domain"/>
    <property type="match status" value="1"/>
</dbReference>
<dbReference type="InterPro" id="IPR036291">
    <property type="entry name" value="NAD(P)-bd_dom_sf"/>
</dbReference>
<proteinExistence type="inferred from homology"/>
<evidence type="ECO:0000313" key="7">
    <source>
        <dbReference type="Proteomes" id="UP000076976"/>
    </source>
</evidence>
<reference evidence="6 7" key="1">
    <citation type="submission" date="2016-01" db="EMBL/GenBank/DDBJ databases">
        <title>Janibacter melonis strain CD11_4 genome sequencing and assembly.</title>
        <authorList>
            <person name="Nair G.R."/>
            <person name="Kaur G."/>
            <person name="Chander A.M."/>
            <person name="Mayilraj S."/>
        </authorList>
    </citation>
    <scope>NUCLEOTIDE SEQUENCE [LARGE SCALE GENOMIC DNA]</scope>
    <source>
        <strain evidence="6 7">CD11-4</strain>
    </source>
</reference>
<dbReference type="InterPro" id="IPR000683">
    <property type="entry name" value="Gfo/Idh/MocA-like_OxRdtase_N"/>
</dbReference>
<keyword evidence="2" id="KW-0560">Oxidoreductase</keyword>
<feature type="domain" description="Gfo/Idh/MocA-like oxidoreductase N-terminal" evidence="4">
    <location>
        <begin position="1"/>
        <end position="119"/>
    </location>
</feature>
<feature type="domain" description="GFO/IDH/MocA-like oxidoreductase" evidence="5">
    <location>
        <begin position="127"/>
        <end position="245"/>
    </location>
</feature>
<comment type="caution">
    <text evidence="6">The sequence shown here is derived from an EMBL/GenBank/DDBJ whole genome shotgun (WGS) entry which is preliminary data.</text>
</comment>
<dbReference type="AlphaFoldDB" id="A0A176QFY9"/>
<dbReference type="STRING" id="262209.AWH69_01915"/>
<dbReference type="SUPFAM" id="SSF51735">
    <property type="entry name" value="NAD(P)-binding Rossmann-fold domains"/>
    <property type="match status" value="1"/>
</dbReference>
<evidence type="ECO:0000256" key="2">
    <source>
        <dbReference type="ARBA" id="ARBA00023002"/>
    </source>
</evidence>
<dbReference type="RefSeq" id="WP_068270687.1">
    <property type="nucleotide sequence ID" value="NZ_LQZG01000001.1"/>
</dbReference>
<keyword evidence="7" id="KW-1185">Reference proteome</keyword>
<dbReference type="SUPFAM" id="SSF55347">
    <property type="entry name" value="Glyceraldehyde-3-phosphate dehydrogenase-like, C-terminal domain"/>
    <property type="match status" value="1"/>
</dbReference>
<gene>
    <name evidence="6" type="ORF">AWH69_01915</name>
</gene>
<accession>A0A176QFY9</accession>
<organism evidence="6 7">
    <name type="scientific">Janibacter melonis</name>
    <dbReference type="NCBI Taxonomy" id="262209"/>
    <lineage>
        <taxon>Bacteria</taxon>
        <taxon>Bacillati</taxon>
        <taxon>Actinomycetota</taxon>
        <taxon>Actinomycetes</taxon>
        <taxon>Micrococcales</taxon>
        <taxon>Intrasporangiaceae</taxon>
        <taxon>Janibacter</taxon>
    </lineage>
</organism>
<dbReference type="GO" id="GO:0000166">
    <property type="term" value="F:nucleotide binding"/>
    <property type="evidence" value="ECO:0007669"/>
    <property type="project" value="InterPro"/>
</dbReference>
<evidence type="ECO:0000259" key="4">
    <source>
        <dbReference type="Pfam" id="PF01408"/>
    </source>
</evidence>
<dbReference type="GO" id="GO:0016491">
    <property type="term" value="F:oxidoreductase activity"/>
    <property type="evidence" value="ECO:0007669"/>
    <property type="project" value="UniProtKB-KW"/>
</dbReference>
<dbReference type="Pfam" id="PF01408">
    <property type="entry name" value="GFO_IDH_MocA"/>
    <property type="match status" value="1"/>
</dbReference>
<protein>
    <submittedName>
        <fullName evidence="6">Dehydrogenase</fullName>
    </submittedName>
</protein>
<dbReference type="PANTHER" id="PTHR42840:SF3">
    <property type="entry name" value="BINDING ROSSMANN FOLD OXIDOREDUCTASE, PUTATIVE (AFU_ORTHOLOGUE AFUA_2G10240)-RELATED"/>
    <property type="match status" value="1"/>
</dbReference>
<dbReference type="PANTHER" id="PTHR42840">
    <property type="entry name" value="NAD(P)-BINDING ROSSMANN-FOLD SUPERFAMILY PROTEIN-RELATED"/>
    <property type="match status" value="1"/>
</dbReference>
<name>A0A176QFY9_9MICO</name>
<dbReference type="InterPro" id="IPR055170">
    <property type="entry name" value="GFO_IDH_MocA-like_dom"/>
</dbReference>
<dbReference type="Pfam" id="PF22725">
    <property type="entry name" value="GFO_IDH_MocA_C3"/>
    <property type="match status" value="1"/>
</dbReference>
<evidence type="ECO:0000313" key="6">
    <source>
        <dbReference type="EMBL" id="OAB88581.1"/>
    </source>
</evidence>
<dbReference type="Gene3D" id="3.30.360.10">
    <property type="entry name" value="Dihydrodipicolinate Reductase, domain 2"/>
    <property type="match status" value="1"/>
</dbReference>
<dbReference type="Proteomes" id="UP000076976">
    <property type="component" value="Unassembled WGS sequence"/>
</dbReference>
<evidence type="ECO:0000259" key="5">
    <source>
        <dbReference type="Pfam" id="PF22725"/>
    </source>
</evidence>
<dbReference type="EMBL" id="LQZG01000001">
    <property type="protein sequence ID" value="OAB88581.1"/>
    <property type="molecule type" value="Genomic_DNA"/>
</dbReference>
<comment type="similarity">
    <text evidence="1">Belongs to the Gfo/Idh/MocA family.</text>
</comment>
<sequence length="341" mass="35362">MRIGLIGLGRIGAVHADTLAALDVVEEVVVTDPVRAAADAVTGRISKARAVDSPQALLDAGVDGVVIAAATNVHAELLEAALARGVTTFCEKPVAGTVAEAVRMQELAAQASAPVQIGYPRRFDPAFVAARDAVRDGSLGRVHTVRSTTLDPAPPPAAYLAVSGGIFRDCAVHDFDAVRWVTGQEVVSVYAVGATDPDAPAAMYRDHGDHTSASTLLTMSDGAIGVVSNTRTNARGYDVRLEVHGVTDAVAAGLDDGLPLRPTQPGVSWPAGPPHTFFMDRLAQAFRAELATFCRVVAGEIDSPCTVDDAMGTAWAAEAATLSAIEGRPVTVAEVQDRALV</sequence>
<evidence type="ECO:0000256" key="3">
    <source>
        <dbReference type="ARBA" id="ARBA00023027"/>
    </source>
</evidence>